<protein>
    <submittedName>
        <fullName evidence="1">DUF2390 domain-containing protein</fullName>
    </submittedName>
</protein>
<dbReference type="EMBL" id="JABEVQ010000009">
    <property type="protein sequence ID" value="NWN92796.1"/>
    <property type="molecule type" value="Genomic_DNA"/>
</dbReference>
<sequence>MLPVTSAMELPGDLEADNPLWRFALEFWRLPSVQEASLALQNEGWSVTRILCAGWLALNNRVYTGIESTKVTEWRGRVTGCLRGARQSLPKSQAPYSTLRLTLAELELEAEKIELALAWQTLPDQNPEKHTIHTEDELIHTNLAAAAPEQGTTAHARSFLDQLGAILSDFKQRDASP</sequence>
<gene>
    <name evidence="1" type="ORF">HLV39_14990</name>
</gene>
<evidence type="ECO:0000313" key="2">
    <source>
        <dbReference type="Proteomes" id="UP000536442"/>
    </source>
</evidence>
<dbReference type="AlphaFoldDB" id="A0A851HYL2"/>
<dbReference type="Pfam" id="PF09523">
    <property type="entry name" value="DUF2390"/>
    <property type="match status" value="1"/>
</dbReference>
<name>A0A851HYL2_9GAMM</name>
<keyword evidence="2" id="KW-1185">Reference proteome</keyword>
<dbReference type="InterPro" id="IPR012659">
    <property type="entry name" value="CHP02444"/>
</dbReference>
<comment type="caution">
    <text evidence="1">The sequence shown here is derived from an EMBL/GenBank/DDBJ whole genome shotgun (WGS) entry which is preliminary data.</text>
</comment>
<organism evidence="1 2">
    <name type="scientific">Marinobacter adhaerens</name>
    <dbReference type="NCBI Taxonomy" id="1033846"/>
    <lineage>
        <taxon>Bacteria</taxon>
        <taxon>Pseudomonadati</taxon>
        <taxon>Pseudomonadota</taxon>
        <taxon>Gammaproteobacteria</taxon>
        <taxon>Pseudomonadales</taxon>
        <taxon>Marinobacteraceae</taxon>
        <taxon>Marinobacter</taxon>
    </lineage>
</organism>
<reference evidence="1 2" key="1">
    <citation type="submission" date="2020-03" db="EMBL/GenBank/DDBJ databases">
        <title>Metagenomic, metatranscriptomic, and metabolomic analyses revealed the key microbes and metabolic features during the fermentation of ganjang, Korean traditional soy sauce.</title>
        <authorList>
            <person name="Chun B.H."/>
            <person name="Jeon C.O."/>
        </authorList>
    </citation>
    <scope>NUCLEOTIDE SEQUENCE [LARGE SCALE GENOMIC DNA]</scope>
    <source>
        <strain evidence="1 2">KG14</strain>
    </source>
</reference>
<proteinExistence type="predicted"/>
<dbReference type="Proteomes" id="UP000536442">
    <property type="component" value="Unassembled WGS sequence"/>
</dbReference>
<accession>A0A851HYL2</accession>
<evidence type="ECO:0000313" key="1">
    <source>
        <dbReference type="EMBL" id="NWN92796.1"/>
    </source>
</evidence>